<evidence type="ECO:0000256" key="2">
    <source>
        <dbReference type="ARBA" id="ARBA00022741"/>
    </source>
</evidence>
<keyword evidence="3 4" id="KW-0067">ATP-binding</keyword>
<proteinExistence type="predicted"/>
<keyword evidence="1" id="KW-0436">Ligase</keyword>
<sequence length="373" mass="39033">MPPAEPVLICALSGRALAQSARAAGFAPIVLDAFADLDTREAGALCRRIPVDAHWRLRRGALLAAAARLAPPPIPLVWGSGFERAPDLLAELAEGRPLWGTEPAVVRALKDPIRFAATAQVLGIPHPETRAEPPAHPRGWLCKRSGAAGGGHVRRAPAAGRPAGHGWYWQRIAVGRPVSALVAGNGIEALVLSFSEQWPAPARGRRFRFGGVLAPAGLSATARERLGAAAAALAAHYGIRGLASVDALVAGDAVTILELNPRPGASLEAYEQAHGVSLFAVHRAACAGEPLTALPPAGRIAGTEIVYASRGMVVPPGFVWPDWTADRTPDGSMIRAGEPVCTVRASGADRATVKLLLRERRRRVSAPALRLAA</sequence>
<gene>
    <name evidence="6" type="ORF">U1T56_07640</name>
</gene>
<dbReference type="Pfam" id="PF02655">
    <property type="entry name" value="ATP-grasp_3"/>
    <property type="match status" value="1"/>
</dbReference>
<dbReference type="InterPro" id="IPR011761">
    <property type="entry name" value="ATP-grasp"/>
</dbReference>
<dbReference type="Proteomes" id="UP001375743">
    <property type="component" value="Unassembled WGS sequence"/>
</dbReference>
<evidence type="ECO:0000256" key="1">
    <source>
        <dbReference type="ARBA" id="ARBA00022598"/>
    </source>
</evidence>
<dbReference type="PROSITE" id="PS50975">
    <property type="entry name" value="ATP_GRASP"/>
    <property type="match status" value="1"/>
</dbReference>
<evidence type="ECO:0000313" key="6">
    <source>
        <dbReference type="EMBL" id="MEK0083018.1"/>
    </source>
</evidence>
<feature type="domain" description="ATP-grasp" evidence="5">
    <location>
        <begin position="215"/>
        <end position="287"/>
    </location>
</feature>
<dbReference type="PANTHER" id="PTHR43055:SF1">
    <property type="entry name" value="FORMATE-DEPENDENT PHOSPHORIBOSYLGLYCINAMIDE FORMYLTRANSFERASE"/>
    <property type="match status" value="1"/>
</dbReference>
<name>A0ABU8XP88_9PROT</name>
<evidence type="ECO:0000256" key="3">
    <source>
        <dbReference type="ARBA" id="ARBA00022840"/>
    </source>
</evidence>
<dbReference type="Gene3D" id="3.30.470.20">
    <property type="entry name" value="ATP-grasp fold, B domain"/>
    <property type="match status" value="1"/>
</dbReference>
<evidence type="ECO:0000256" key="4">
    <source>
        <dbReference type="PROSITE-ProRule" id="PRU00409"/>
    </source>
</evidence>
<organism evidence="6 7">
    <name type="scientific">Benzoatithermus flavus</name>
    <dbReference type="NCBI Taxonomy" id="3108223"/>
    <lineage>
        <taxon>Bacteria</taxon>
        <taxon>Pseudomonadati</taxon>
        <taxon>Pseudomonadota</taxon>
        <taxon>Alphaproteobacteria</taxon>
        <taxon>Geminicoccales</taxon>
        <taxon>Geminicoccaceae</taxon>
        <taxon>Benzoatithermus</taxon>
    </lineage>
</organism>
<keyword evidence="7" id="KW-1185">Reference proteome</keyword>
<dbReference type="EMBL" id="JBBLZC010000006">
    <property type="protein sequence ID" value="MEK0083018.1"/>
    <property type="molecule type" value="Genomic_DNA"/>
</dbReference>
<dbReference type="PIRSF" id="PIRSF016817">
    <property type="entry name" value="UCP016817_carboligase"/>
    <property type="match status" value="1"/>
</dbReference>
<evidence type="ECO:0000259" key="5">
    <source>
        <dbReference type="PROSITE" id="PS50975"/>
    </source>
</evidence>
<dbReference type="InterPro" id="IPR003806">
    <property type="entry name" value="ATP-grasp_PylC-type"/>
</dbReference>
<protein>
    <submittedName>
        <fullName evidence="6">ATP-grasp domain-containing protein</fullName>
    </submittedName>
</protein>
<dbReference type="PANTHER" id="PTHR43055">
    <property type="entry name" value="FORMATE-DEPENDENT PHOSPHORIBOSYLGLYCINAMIDE FORMYLTRANSFERASE"/>
    <property type="match status" value="1"/>
</dbReference>
<evidence type="ECO:0000313" key="7">
    <source>
        <dbReference type="Proteomes" id="UP001375743"/>
    </source>
</evidence>
<accession>A0ABU8XP88</accession>
<dbReference type="InterPro" id="IPR016677">
    <property type="entry name" value="UCP016817_carboligase"/>
</dbReference>
<dbReference type="SUPFAM" id="SSF56059">
    <property type="entry name" value="Glutathione synthetase ATP-binding domain-like"/>
    <property type="match status" value="1"/>
</dbReference>
<reference evidence="6 7" key="1">
    <citation type="submission" date="2024-01" db="EMBL/GenBank/DDBJ databases">
        <title>Multi-omics insights into the function and evolution of sodium benzoate biodegradation pathways in Benzoatithermus flavus gen. nov., sp. nov. from hot spring.</title>
        <authorList>
            <person name="Hu C.-J."/>
            <person name="Li W.-J."/>
        </authorList>
    </citation>
    <scope>NUCLEOTIDE SEQUENCE [LARGE SCALE GENOMIC DNA]</scope>
    <source>
        <strain evidence="6 7">SYSU G07066</strain>
    </source>
</reference>
<comment type="caution">
    <text evidence="6">The sequence shown here is derived from an EMBL/GenBank/DDBJ whole genome shotgun (WGS) entry which is preliminary data.</text>
</comment>
<keyword evidence="2 4" id="KW-0547">Nucleotide-binding</keyword>
<dbReference type="RefSeq" id="WP_418158871.1">
    <property type="nucleotide sequence ID" value="NZ_JBBLZC010000006.1"/>
</dbReference>